<name>A0AA88DSZ7_FICCA</name>
<dbReference type="GO" id="GO:0007017">
    <property type="term" value="P:microtubule-based process"/>
    <property type="evidence" value="ECO:0007669"/>
    <property type="project" value="InterPro"/>
</dbReference>
<dbReference type="AlphaFoldDB" id="A0AA88DSZ7"/>
<sequence>MLDMNLDGFSGGLCAIVGSLSIDPKFPSIVEELSKRALCVLDGGMSRYYLVFGSQISVFPFVHHQNPSTGGGKHRYQLPELKPAIEVDKNNYISRSWLSRTKPKAVVRQEIVVDDHDQHSGGEKVVGGDIKGGRGGVIEGRKSVSHVESNLASVVAFLQVKVLVSDMPSSMQVHAFRCARRTYDSLEKFSAKHMAYNIKKKCVLLAWLSILHAHA</sequence>
<gene>
    <name evidence="1" type="ORF">TIFTF001_029973</name>
</gene>
<proteinExistence type="predicted"/>
<accession>A0AA88DSZ7</accession>
<dbReference type="Proteomes" id="UP001187192">
    <property type="component" value="Unassembled WGS sequence"/>
</dbReference>
<dbReference type="EMBL" id="BTGU01000103">
    <property type="protein sequence ID" value="GMN60893.1"/>
    <property type="molecule type" value="Genomic_DNA"/>
</dbReference>
<comment type="caution">
    <text evidence="1">The sequence shown here is derived from an EMBL/GenBank/DDBJ whole genome shotgun (WGS) entry which is preliminary data.</text>
</comment>
<keyword evidence="2" id="KW-1185">Reference proteome</keyword>
<reference evidence="1" key="1">
    <citation type="submission" date="2023-07" db="EMBL/GenBank/DDBJ databases">
        <title>draft genome sequence of fig (Ficus carica).</title>
        <authorList>
            <person name="Takahashi T."/>
            <person name="Nishimura K."/>
        </authorList>
    </citation>
    <scope>NUCLEOTIDE SEQUENCE</scope>
</reference>
<organism evidence="1 2">
    <name type="scientific">Ficus carica</name>
    <name type="common">Common fig</name>
    <dbReference type="NCBI Taxonomy" id="3494"/>
    <lineage>
        <taxon>Eukaryota</taxon>
        <taxon>Viridiplantae</taxon>
        <taxon>Streptophyta</taxon>
        <taxon>Embryophyta</taxon>
        <taxon>Tracheophyta</taxon>
        <taxon>Spermatophyta</taxon>
        <taxon>Magnoliopsida</taxon>
        <taxon>eudicotyledons</taxon>
        <taxon>Gunneridae</taxon>
        <taxon>Pentapetalae</taxon>
        <taxon>rosids</taxon>
        <taxon>fabids</taxon>
        <taxon>Rosales</taxon>
        <taxon>Moraceae</taxon>
        <taxon>Ficeae</taxon>
        <taxon>Ficus</taxon>
    </lineage>
</organism>
<evidence type="ECO:0000313" key="1">
    <source>
        <dbReference type="EMBL" id="GMN60893.1"/>
    </source>
</evidence>
<dbReference type="Gene3D" id="3.30.740.10">
    <property type="entry name" value="Protein Inhibitor Of Neuronal Nitric Oxide Synthase"/>
    <property type="match status" value="1"/>
</dbReference>
<dbReference type="InterPro" id="IPR037177">
    <property type="entry name" value="DLC_sf"/>
</dbReference>
<protein>
    <recommendedName>
        <fullName evidence="3">Dynein light chain</fullName>
    </recommendedName>
</protein>
<dbReference type="GO" id="GO:0030286">
    <property type="term" value="C:dynein complex"/>
    <property type="evidence" value="ECO:0007669"/>
    <property type="project" value="InterPro"/>
</dbReference>
<evidence type="ECO:0000313" key="2">
    <source>
        <dbReference type="Proteomes" id="UP001187192"/>
    </source>
</evidence>
<evidence type="ECO:0008006" key="3">
    <source>
        <dbReference type="Google" id="ProtNLM"/>
    </source>
</evidence>